<proteinExistence type="inferred from homology"/>
<feature type="domain" description="UspA" evidence="2">
    <location>
        <begin position="135"/>
        <end position="271"/>
    </location>
</feature>
<dbReference type="EMBL" id="JBHTLS010000108">
    <property type="protein sequence ID" value="MFD1104643.1"/>
    <property type="molecule type" value="Genomic_DNA"/>
</dbReference>
<dbReference type="InterPro" id="IPR006016">
    <property type="entry name" value="UspA"/>
</dbReference>
<feature type="domain" description="UspA" evidence="2">
    <location>
        <begin position="6"/>
        <end position="128"/>
    </location>
</feature>
<dbReference type="PANTHER" id="PTHR46268">
    <property type="entry name" value="STRESS RESPONSE PROTEIN NHAX"/>
    <property type="match status" value="1"/>
</dbReference>
<evidence type="ECO:0000313" key="3">
    <source>
        <dbReference type="EMBL" id="MFD1104643.1"/>
    </source>
</evidence>
<keyword evidence="4" id="KW-1185">Reference proteome</keyword>
<comment type="similarity">
    <text evidence="1">Belongs to the universal stress protein A family.</text>
</comment>
<gene>
    <name evidence="3" type="ORF">ACFQ24_07120</name>
</gene>
<organism evidence="3 4">
    <name type="scientific">Sphingobium olei</name>
    <dbReference type="NCBI Taxonomy" id="420955"/>
    <lineage>
        <taxon>Bacteria</taxon>
        <taxon>Pseudomonadati</taxon>
        <taxon>Pseudomonadota</taxon>
        <taxon>Alphaproteobacteria</taxon>
        <taxon>Sphingomonadales</taxon>
        <taxon>Sphingomonadaceae</taxon>
        <taxon>Sphingobium</taxon>
    </lineage>
</organism>
<dbReference type="RefSeq" id="WP_380910072.1">
    <property type="nucleotide sequence ID" value="NZ_JBHTLS010000108.1"/>
</dbReference>
<dbReference type="CDD" id="cd00293">
    <property type="entry name" value="USP-like"/>
    <property type="match status" value="2"/>
</dbReference>
<accession>A0ABW3P0A8</accession>
<dbReference type="Proteomes" id="UP001597203">
    <property type="component" value="Unassembled WGS sequence"/>
</dbReference>
<dbReference type="InterPro" id="IPR014729">
    <property type="entry name" value="Rossmann-like_a/b/a_fold"/>
</dbReference>
<name>A0ABW3P0A8_9SPHN</name>
<evidence type="ECO:0000259" key="2">
    <source>
        <dbReference type="Pfam" id="PF00582"/>
    </source>
</evidence>
<dbReference type="PANTHER" id="PTHR46268:SF15">
    <property type="entry name" value="UNIVERSAL STRESS PROTEIN HP_0031"/>
    <property type="match status" value="1"/>
</dbReference>
<evidence type="ECO:0000256" key="1">
    <source>
        <dbReference type="ARBA" id="ARBA00008791"/>
    </source>
</evidence>
<dbReference type="InterPro" id="IPR006015">
    <property type="entry name" value="Universal_stress_UspA"/>
</dbReference>
<dbReference type="Gene3D" id="3.40.50.620">
    <property type="entry name" value="HUPs"/>
    <property type="match status" value="2"/>
</dbReference>
<sequence>MELHHPLLVATDLSARSDRAIDRASFLAEAAKVRLFVCHVVESGSRLAGEADLADAAVRAVLPGTRAEIEILVSEGSAPHVIVDQAARNGCGMIVTGVARHNQIGDFFIGTAVDLIIREADVPVLIVKQRPRSSYRTILAATDFSPCSRYALLAAARLFPSAAIHLVHAFHVPFEGFLSVEQNQEAFETEAQQAFDDFLTGSGITPELRRRLTPHLRYGETQSVVQKVAREIGADLVVLGTHGRSGFSKAVFGSMAEAVLQSVLADTMVIRETA</sequence>
<dbReference type="Pfam" id="PF00582">
    <property type="entry name" value="Usp"/>
    <property type="match status" value="2"/>
</dbReference>
<protein>
    <submittedName>
        <fullName evidence="3">Universal stress protein</fullName>
    </submittedName>
</protein>
<evidence type="ECO:0000313" key="4">
    <source>
        <dbReference type="Proteomes" id="UP001597203"/>
    </source>
</evidence>
<comment type="caution">
    <text evidence="3">The sequence shown here is derived from an EMBL/GenBank/DDBJ whole genome shotgun (WGS) entry which is preliminary data.</text>
</comment>
<reference evidence="4" key="1">
    <citation type="journal article" date="2019" name="Int. J. Syst. Evol. Microbiol.">
        <title>The Global Catalogue of Microorganisms (GCM) 10K type strain sequencing project: providing services to taxonomists for standard genome sequencing and annotation.</title>
        <authorList>
            <consortium name="The Broad Institute Genomics Platform"/>
            <consortium name="The Broad Institute Genome Sequencing Center for Infectious Disease"/>
            <person name="Wu L."/>
            <person name="Ma J."/>
        </authorList>
    </citation>
    <scope>NUCLEOTIDE SEQUENCE [LARGE SCALE GENOMIC DNA]</scope>
    <source>
        <strain evidence="4">CCUG 54329</strain>
    </source>
</reference>
<dbReference type="SUPFAM" id="SSF52402">
    <property type="entry name" value="Adenine nucleotide alpha hydrolases-like"/>
    <property type="match status" value="2"/>
</dbReference>
<dbReference type="PRINTS" id="PR01438">
    <property type="entry name" value="UNVRSLSTRESS"/>
</dbReference>